<accession>A0AAW1R1R3</accession>
<feature type="compositionally biased region" description="Basic and acidic residues" evidence="12">
    <location>
        <begin position="1"/>
        <end position="12"/>
    </location>
</feature>
<dbReference type="PANTHER" id="PTHR12317">
    <property type="entry name" value="DIACYLGLYCEROL O-ACYLTRANSFERASE"/>
    <property type="match status" value="1"/>
</dbReference>
<evidence type="ECO:0000256" key="12">
    <source>
        <dbReference type="SAM" id="MobiDB-lite"/>
    </source>
</evidence>
<dbReference type="GO" id="GO:0004144">
    <property type="term" value="F:diacylglycerol O-acyltransferase activity"/>
    <property type="evidence" value="ECO:0007669"/>
    <property type="project" value="UniProtKB-ARBA"/>
</dbReference>
<dbReference type="InterPro" id="IPR007130">
    <property type="entry name" value="DAGAT"/>
</dbReference>
<sequence length="367" mass="40076">MVRSTRSADKLGAKGGNGALDGAPAGEPPFTAVLHNKSTGLAHYQPGQRLDPDRVPYPRTNTPLEEAAAIATMLLVFGSAWLAPFVLLAALASLAFGSRLGAAVLAIIVAAAALPPGQRQHWFLHHWVWDTWRRYFRYRGVVPAAPLSTDLNKHLIFVHVPHAVFPMGSWLSFPLCGEPETHVPAPMNGLVATVLLQLPYIKHMFGWMGCYSADKPVMLKLLKTQSVGVIVEGVAGIFHGATQQQERVFIMQRKGFVKVAIQAGADLVPAYHFGSSQMLSVTGTPELSRRLRTSLCFFWGRASLPLPRKHDILSAVGPTVAVTQCDEPTQAQIDETHARFVEVMQATFEQHKHILGPAWVAKKLLVV</sequence>
<comment type="subcellular location">
    <subcellularLocation>
        <location evidence="1 11">Endoplasmic reticulum membrane</location>
        <topology evidence="1 11">Multi-pass membrane protein</topology>
    </subcellularLocation>
</comment>
<comment type="similarity">
    <text evidence="2 11">Belongs to the diacylglycerol acyltransferase family.</text>
</comment>
<evidence type="ECO:0000256" key="11">
    <source>
        <dbReference type="RuleBase" id="RU367023"/>
    </source>
</evidence>
<reference evidence="13 14" key="1">
    <citation type="journal article" date="2024" name="Nat. Commun.">
        <title>Phylogenomics reveals the evolutionary origins of lichenization in chlorophyte algae.</title>
        <authorList>
            <person name="Puginier C."/>
            <person name="Libourel C."/>
            <person name="Otte J."/>
            <person name="Skaloud P."/>
            <person name="Haon M."/>
            <person name="Grisel S."/>
            <person name="Petersen M."/>
            <person name="Berrin J.G."/>
            <person name="Delaux P.M."/>
            <person name="Dal Grande F."/>
            <person name="Keller J."/>
        </authorList>
    </citation>
    <scope>NUCLEOTIDE SEQUENCE [LARGE SCALE GENOMIC DNA]</scope>
    <source>
        <strain evidence="13 14">SAG 245.80</strain>
    </source>
</reference>
<protein>
    <recommendedName>
        <fullName evidence="11">Acyltransferase</fullName>
        <ecNumber evidence="11">2.3.1.-</ecNumber>
    </recommendedName>
</protein>
<evidence type="ECO:0000256" key="7">
    <source>
        <dbReference type="ARBA" id="ARBA00022989"/>
    </source>
</evidence>
<keyword evidence="10" id="KW-0012">Acyltransferase</keyword>
<keyword evidence="14" id="KW-1185">Reference proteome</keyword>
<dbReference type="PANTHER" id="PTHR12317:SF63">
    <property type="entry name" value="DIACYLGLYCEROL O-ACYLTRANSFERASE 2"/>
    <property type="match status" value="1"/>
</dbReference>
<keyword evidence="5 11" id="KW-0812">Transmembrane</keyword>
<dbReference type="GO" id="GO:0005789">
    <property type="term" value="C:endoplasmic reticulum membrane"/>
    <property type="evidence" value="ECO:0007669"/>
    <property type="project" value="UniProtKB-SubCell"/>
</dbReference>
<dbReference type="Pfam" id="PF03982">
    <property type="entry name" value="DAGAT"/>
    <property type="match status" value="1"/>
</dbReference>
<keyword evidence="9 11" id="KW-0472">Membrane</keyword>
<comment type="caution">
    <text evidence="13">The sequence shown here is derived from an EMBL/GenBank/DDBJ whole genome shotgun (WGS) entry which is preliminary data.</text>
</comment>
<evidence type="ECO:0000256" key="6">
    <source>
        <dbReference type="ARBA" id="ARBA00022824"/>
    </source>
</evidence>
<evidence type="ECO:0000256" key="10">
    <source>
        <dbReference type="ARBA" id="ARBA00023315"/>
    </source>
</evidence>
<gene>
    <name evidence="13" type="ORF">WJX81_007274</name>
</gene>
<keyword evidence="3" id="KW-0444">Lipid biosynthesis</keyword>
<keyword evidence="4 11" id="KW-0808">Transferase</keyword>
<dbReference type="EMBL" id="JALJOU010000055">
    <property type="protein sequence ID" value="KAK9827733.1"/>
    <property type="molecule type" value="Genomic_DNA"/>
</dbReference>
<organism evidence="13 14">
    <name type="scientific">Elliptochloris bilobata</name>
    <dbReference type="NCBI Taxonomy" id="381761"/>
    <lineage>
        <taxon>Eukaryota</taxon>
        <taxon>Viridiplantae</taxon>
        <taxon>Chlorophyta</taxon>
        <taxon>core chlorophytes</taxon>
        <taxon>Trebouxiophyceae</taxon>
        <taxon>Trebouxiophyceae incertae sedis</taxon>
        <taxon>Elliptochloris clade</taxon>
        <taxon>Elliptochloris</taxon>
    </lineage>
</organism>
<dbReference type="AlphaFoldDB" id="A0AAW1R1R3"/>
<evidence type="ECO:0000256" key="8">
    <source>
        <dbReference type="ARBA" id="ARBA00023098"/>
    </source>
</evidence>
<evidence type="ECO:0000256" key="5">
    <source>
        <dbReference type="ARBA" id="ARBA00022692"/>
    </source>
</evidence>
<evidence type="ECO:0000256" key="9">
    <source>
        <dbReference type="ARBA" id="ARBA00023136"/>
    </source>
</evidence>
<evidence type="ECO:0000256" key="3">
    <source>
        <dbReference type="ARBA" id="ARBA00022516"/>
    </source>
</evidence>
<dbReference type="Proteomes" id="UP001445335">
    <property type="component" value="Unassembled WGS sequence"/>
</dbReference>
<comment type="caution">
    <text evidence="11">Lacks conserved residue(s) required for the propagation of feature annotation.</text>
</comment>
<evidence type="ECO:0000256" key="4">
    <source>
        <dbReference type="ARBA" id="ARBA00022679"/>
    </source>
</evidence>
<name>A0AAW1R1R3_9CHLO</name>
<keyword evidence="8" id="KW-0443">Lipid metabolism</keyword>
<evidence type="ECO:0000313" key="13">
    <source>
        <dbReference type="EMBL" id="KAK9827733.1"/>
    </source>
</evidence>
<evidence type="ECO:0000256" key="1">
    <source>
        <dbReference type="ARBA" id="ARBA00004477"/>
    </source>
</evidence>
<proteinExistence type="inferred from homology"/>
<evidence type="ECO:0000313" key="14">
    <source>
        <dbReference type="Proteomes" id="UP001445335"/>
    </source>
</evidence>
<evidence type="ECO:0000256" key="2">
    <source>
        <dbReference type="ARBA" id="ARBA00005420"/>
    </source>
</evidence>
<feature type="region of interest" description="Disordered" evidence="12">
    <location>
        <begin position="1"/>
        <end position="23"/>
    </location>
</feature>
<feature type="transmembrane region" description="Helical" evidence="11">
    <location>
        <begin position="67"/>
        <end position="90"/>
    </location>
</feature>
<keyword evidence="6 11" id="KW-0256">Endoplasmic reticulum</keyword>
<dbReference type="GO" id="GO:0019432">
    <property type="term" value="P:triglyceride biosynthetic process"/>
    <property type="evidence" value="ECO:0007669"/>
    <property type="project" value="TreeGrafter"/>
</dbReference>
<keyword evidence="7 11" id="KW-1133">Transmembrane helix</keyword>
<dbReference type="EC" id="2.3.1.-" evidence="11"/>